<gene>
    <name evidence="2" type="ORF">L195_g049653</name>
</gene>
<proteinExistence type="predicted"/>
<keyword evidence="1" id="KW-1133">Transmembrane helix</keyword>
<dbReference type="PANTHER" id="PTHR35479">
    <property type="entry name" value="UNNAMED PRODUCT"/>
    <property type="match status" value="1"/>
</dbReference>
<evidence type="ECO:0000313" key="2">
    <source>
        <dbReference type="EMBL" id="PNX56019.1"/>
    </source>
</evidence>
<organism evidence="2 3">
    <name type="scientific">Trifolium pratense</name>
    <name type="common">Red clover</name>
    <dbReference type="NCBI Taxonomy" id="57577"/>
    <lineage>
        <taxon>Eukaryota</taxon>
        <taxon>Viridiplantae</taxon>
        <taxon>Streptophyta</taxon>
        <taxon>Embryophyta</taxon>
        <taxon>Tracheophyta</taxon>
        <taxon>Spermatophyta</taxon>
        <taxon>Magnoliopsida</taxon>
        <taxon>eudicotyledons</taxon>
        <taxon>Gunneridae</taxon>
        <taxon>Pentapetalae</taxon>
        <taxon>rosids</taxon>
        <taxon>fabids</taxon>
        <taxon>Fabales</taxon>
        <taxon>Fabaceae</taxon>
        <taxon>Papilionoideae</taxon>
        <taxon>50 kb inversion clade</taxon>
        <taxon>NPAAA clade</taxon>
        <taxon>Hologalegina</taxon>
        <taxon>IRL clade</taxon>
        <taxon>Trifolieae</taxon>
        <taxon>Trifolium</taxon>
    </lineage>
</organism>
<feature type="non-terminal residue" evidence="2">
    <location>
        <position position="56"/>
    </location>
</feature>
<protein>
    <submittedName>
        <fullName evidence="2">Uncharacterized protein</fullName>
    </submittedName>
</protein>
<reference evidence="2 3" key="1">
    <citation type="journal article" date="2014" name="Am. J. Bot.">
        <title>Genome assembly and annotation for red clover (Trifolium pratense; Fabaceae).</title>
        <authorList>
            <person name="Istvanek J."/>
            <person name="Jaros M."/>
            <person name="Krenek A."/>
            <person name="Repkova J."/>
        </authorList>
    </citation>
    <scope>NUCLEOTIDE SEQUENCE [LARGE SCALE GENOMIC DNA]</scope>
    <source>
        <strain evidence="3">cv. Tatra</strain>
        <tissue evidence="2">Young leaves</tissue>
    </source>
</reference>
<sequence>MGGGMEANKNKFIEDWGTARENLEHNFRWSRRNLLLVGIFGIAVPVLVYKGIVKEF</sequence>
<dbReference type="AlphaFoldDB" id="A0A2K3JPP7"/>
<feature type="transmembrane region" description="Helical" evidence="1">
    <location>
        <begin position="34"/>
        <end position="52"/>
    </location>
</feature>
<evidence type="ECO:0000313" key="3">
    <source>
        <dbReference type="Proteomes" id="UP000236291"/>
    </source>
</evidence>
<keyword evidence="1" id="KW-0472">Membrane</keyword>
<dbReference type="EMBL" id="ASHM01073696">
    <property type="protein sequence ID" value="PNX56019.1"/>
    <property type="molecule type" value="Genomic_DNA"/>
</dbReference>
<keyword evidence="1" id="KW-0812">Transmembrane</keyword>
<dbReference type="Proteomes" id="UP000236291">
    <property type="component" value="Unassembled WGS sequence"/>
</dbReference>
<reference evidence="2 3" key="2">
    <citation type="journal article" date="2017" name="Front. Plant Sci.">
        <title>Gene Classification and Mining of Molecular Markers Useful in Red Clover (Trifolium pratense) Breeding.</title>
        <authorList>
            <person name="Istvanek J."/>
            <person name="Dluhosova J."/>
            <person name="Dluhos P."/>
            <person name="Patkova L."/>
            <person name="Nedelnik J."/>
            <person name="Repkova J."/>
        </authorList>
    </citation>
    <scope>NUCLEOTIDE SEQUENCE [LARGE SCALE GENOMIC DNA]</scope>
    <source>
        <strain evidence="3">cv. Tatra</strain>
        <tissue evidence="2">Young leaves</tissue>
    </source>
</reference>
<dbReference type="PANTHER" id="PTHR35479:SF4">
    <property type="entry name" value="OS01G0750800 PROTEIN"/>
    <property type="match status" value="1"/>
</dbReference>
<name>A0A2K3JPP7_TRIPR</name>
<accession>A0A2K3JPP7</accession>
<evidence type="ECO:0000256" key="1">
    <source>
        <dbReference type="SAM" id="Phobius"/>
    </source>
</evidence>
<dbReference type="ExpressionAtlas" id="A0A2K3JPP7">
    <property type="expression patterns" value="baseline"/>
</dbReference>
<comment type="caution">
    <text evidence="2">The sequence shown here is derived from an EMBL/GenBank/DDBJ whole genome shotgun (WGS) entry which is preliminary data.</text>
</comment>